<dbReference type="Gene3D" id="1.10.3680.10">
    <property type="entry name" value="TerB-like"/>
    <property type="match status" value="1"/>
</dbReference>
<dbReference type="Pfam" id="PF05099">
    <property type="entry name" value="TerB"/>
    <property type="match status" value="1"/>
</dbReference>
<reference evidence="2 3" key="1">
    <citation type="submission" date="2017-12" db="EMBL/GenBank/DDBJ databases">
        <authorList>
            <person name="Hurst M.R.H."/>
        </authorList>
    </citation>
    <scope>NUCLEOTIDE SEQUENCE [LARGE SCALE GENOMIC DNA]</scope>
    <source>
        <strain evidence="2 3">SY-3-19</strain>
    </source>
</reference>
<dbReference type="EMBL" id="PJCH01000003">
    <property type="protein sequence ID" value="PQA88905.1"/>
    <property type="molecule type" value="Genomic_DNA"/>
</dbReference>
<feature type="domain" description="Co-chaperone DjlA N-terminal" evidence="1">
    <location>
        <begin position="36"/>
        <end position="151"/>
    </location>
</feature>
<keyword evidence="3" id="KW-1185">Reference proteome</keyword>
<gene>
    <name evidence="2" type="ORF">CW354_02805</name>
</gene>
<name>A0A2S7K8S1_9PROT</name>
<dbReference type="Proteomes" id="UP000239504">
    <property type="component" value="Unassembled WGS sequence"/>
</dbReference>
<sequence length="159" mass="17693">MPRSGLKIEGMTMFDKLFDRFKSEAPEESADTRLELAFAALLVEAARIDEEYSDDERAIIDGALKKRFGLSDADASAMRARAEAEQAGATDIQRFTKIAKAMTREEKIDLLEELWEIALSDGARDPYEETLIRQICGLIYVDDQDSGAARARVAARLGD</sequence>
<dbReference type="CDD" id="cd07313">
    <property type="entry name" value="terB_like_2"/>
    <property type="match status" value="1"/>
</dbReference>
<dbReference type="AlphaFoldDB" id="A0A2S7K8S1"/>
<comment type="caution">
    <text evidence="2">The sequence shown here is derived from an EMBL/GenBank/DDBJ whole genome shotgun (WGS) entry which is preliminary data.</text>
</comment>
<accession>A0A2S7K8S1</accession>
<organism evidence="2 3">
    <name type="scientific">Hyphococcus luteus</name>
    <dbReference type="NCBI Taxonomy" id="2058213"/>
    <lineage>
        <taxon>Bacteria</taxon>
        <taxon>Pseudomonadati</taxon>
        <taxon>Pseudomonadota</taxon>
        <taxon>Alphaproteobacteria</taxon>
        <taxon>Parvularculales</taxon>
        <taxon>Parvularculaceae</taxon>
        <taxon>Hyphococcus</taxon>
    </lineage>
</organism>
<dbReference type="InterPro" id="IPR029024">
    <property type="entry name" value="TerB-like"/>
</dbReference>
<dbReference type="SUPFAM" id="SSF158682">
    <property type="entry name" value="TerB-like"/>
    <property type="match status" value="1"/>
</dbReference>
<evidence type="ECO:0000313" key="3">
    <source>
        <dbReference type="Proteomes" id="UP000239504"/>
    </source>
</evidence>
<evidence type="ECO:0000313" key="2">
    <source>
        <dbReference type="EMBL" id="PQA88905.1"/>
    </source>
</evidence>
<proteinExistence type="predicted"/>
<dbReference type="InterPro" id="IPR007791">
    <property type="entry name" value="DjlA_N"/>
</dbReference>
<evidence type="ECO:0000259" key="1">
    <source>
        <dbReference type="Pfam" id="PF05099"/>
    </source>
</evidence>
<protein>
    <recommendedName>
        <fullName evidence="1">Co-chaperone DjlA N-terminal domain-containing protein</fullName>
    </recommendedName>
</protein>